<dbReference type="OrthoDB" id="2414439at2"/>
<dbReference type="EMBL" id="NHON01000092">
    <property type="protein sequence ID" value="OWJ62737.1"/>
    <property type="molecule type" value="Genomic_DNA"/>
</dbReference>
<proteinExistence type="inferred from homology"/>
<dbReference type="InterPro" id="IPR004638">
    <property type="entry name" value="EmrB-like"/>
</dbReference>
<dbReference type="NCBIfam" id="TIGR00711">
    <property type="entry name" value="efflux_EmrB"/>
    <property type="match status" value="1"/>
</dbReference>
<evidence type="ECO:0000313" key="10">
    <source>
        <dbReference type="EMBL" id="OWJ62737.1"/>
    </source>
</evidence>
<feature type="transmembrane region" description="Helical" evidence="8">
    <location>
        <begin position="411"/>
        <end position="429"/>
    </location>
</feature>
<dbReference type="STRING" id="1122125.GCA_000423185_04923"/>
<evidence type="ECO:0000256" key="5">
    <source>
        <dbReference type="ARBA" id="ARBA00022692"/>
    </source>
</evidence>
<sequence>MPFDACPERAAPARRAARLAALSLGVVVVQVDVTVVNVALDQIQGLMQGGVAALQWVVNGYTLAFASLLLTGGALGDRFGARRLYLAGFALFTLASLACGLAPTGTVLIAARIAQGLGGALLMPCSLALVAHAYHDPGERMRAIGIWAGAGGMAMVAGPVVGGVLVALFGWRSIFLINLPIGVIGLWLTLRFTTETEGRHHRALDLPGQLLAIVALVALTGSIIEGDPLGWTHPLVMGGAALFLLAGIGFLLVESRSAAPMMPLGLFRHPVFSAVSLIGFLLNAGYYGSTFLLSLYFQGPLGLSPLLTGLAFVPMTGLIAFVNVFAGRIAARHGARLPMVSGLCLTVAGFAALALALTPTTDYGGLWWTLLLIGCGTALTVPPMTAALLATVDRARSGIASGVLNSLRQTGGAIGVAVLGAIGGGGMSVDGMRLAMALSGGVLVLALLAAVVWVRKPAVSG</sequence>
<keyword evidence="5 8" id="KW-0812">Transmembrane</keyword>
<dbReference type="PANTHER" id="PTHR42718">
    <property type="entry name" value="MAJOR FACILITATOR SUPERFAMILY MULTIDRUG TRANSPORTER MFSC"/>
    <property type="match status" value="1"/>
</dbReference>
<gene>
    <name evidence="10" type="ORF">BWR60_29930</name>
</gene>
<feature type="transmembrane region" description="Helical" evidence="8">
    <location>
        <begin position="274"/>
        <end position="297"/>
    </location>
</feature>
<evidence type="ECO:0000259" key="9">
    <source>
        <dbReference type="PROSITE" id="PS50850"/>
    </source>
</evidence>
<keyword evidence="11" id="KW-1185">Reference proteome</keyword>
<organism evidence="10 11">
    <name type="scientific">Inquilinus limosus</name>
    <dbReference type="NCBI Taxonomy" id="171674"/>
    <lineage>
        <taxon>Bacteria</taxon>
        <taxon>Pseudomonadati</taxon>
        <taxon>Pseudomonadota</taxon>
        <taxon>Alphaproteobacteria</taxon>
        <taxon>Rhodospirillales</taxon>
        <taxon>Rhodospirillaceae</taxon>
        <taxon>Inquilinus</taxon>
    </lineage>
</organism>
<evidence type="ECO:0000256" key="7">
    <source>
        <dbReference type="ARBA" id="ARBA00023136"/>
    </source>
</evidence>
<keyword evidence="7 8" id="KW-0472">Membrane</keyword>
<dbReference type="Gene3D" id="1.20.1250.20">
    <property type="entry name" value="MFS general substrate transporter like domains"/>
    <property type="match status" value="1"/>
</dbReference>
<feature type="transmembrane region" description="Helical" evidence="8">
    <location>
        <begin position="337"/>
        <end position="359"/>
    </location>
</feature>
<evidence type="ECO:0000256" key="1">
    <source>
        <dbReference type="ARBA" id="ARBA00004651"/>
    </source>
</evidence>
<reference evidence="11" key="1">
    <citation type="submission" date="2017-05" db="EMBL/GenBank/DDBJ databases">
        <authorList>
            <person name="Macchi M."/>
            <person name="Festa S."/>
            <person name="Coppotelli B.M."/>
            <person name="Morelli I.S."/>
        </authorList>
    </citation>
    <scope>NUCLEOTIDE SEQUENCE [LARGE SCALE GENOMIC DNA]</scope>
    <source>
        <strain evidence="11">I</strain>
    </source>
</reference>
<dbReference type="SUPFAM" id="SSF103473">
    <property type="entry name" value="MFS general substrate transporter"/>
    <property type="match status" value="1"/>
</dbReference>
<evidence type="ECO:0000256" key="6">
    <source>
        <dbReference type="ARBA" id="ARBA00022989"/>
    </source>
</evidence>
<evidence type="ECO:0000256" key="2">
    <source>
        <dbReference type="ARBA" id="ARBA00008537"/>
    </source>
</evidence>
<dbReference type="InterPro" id="IPR020846">
    <property type="entry name" value="MFS_dom"/>
</dbReference>
<dbReference type="GO" id="GO:0022857">
    <property type="term" value="F:transmembrane transporter activity"/>
    <property type="evidence" value="ECO:0007669"/>
    <property type="project" value="InterPro"/>
</dbReference>
<feature type="transmembrane region" description="Helical" evidence="8">
    <location>
        <begin position="52"/>
        <end position="72"/>
    </location>
</feature>
<feature type="transmembrane region" description="Helical" evidence="8">
    <location>
        <begin position="435"/>
        <end position="454"/>
    </location>
</feature>
<dbReference type="InterPro" id="IPR011701">
    <property type="entry name" value="MFS"/>
</dbReference>
<feature type="transmembrane region" description="Helical" evidence="8">
    <location>
        <begin position="230"/>
        <end position="253"/>
    </location>
</feature>
<dbReference type="PANTHER" id="PTHR42718:SF9">
    <property type="entry name" value="MAJOR FACILITATOR SUPERFAMILY MULTIDRUG TRANSPORTER MFSC"/>
    <property type="match status" value="1"/>
</dbReference>
<dbReference type="PROSITE" id="PS50850">
    <property type="entry name" value="MFS"/>
    <property type="match status" value="1"/>
</dbReference>
<keyword evidence="3" id="KW-0813">Transport</keyword>
<keyword evidence="6 8" id="KW-1133">Transmembrane helix</keyword>
<feature type="transmembrane region" description="Helical" evidence="8">
    <location>
        <begin position="84"/>
        <end position="103"/>
    </location>
</feature>
<evidence type="ECO:0000256" key="3">
    <source>
        <dbReference type="ARBA" id="ARBA00022448"/>
    </source>
</evidence>
<feature type="transmembrane region" description="Helical" evidence="8">
    <location>
        <begin position="146"/>
        <end position="169"/>
    </location>
</feature>
<feature type="transmembrane region" description="Helical" evidence="8">
    <location>
        <begin position="175"/>
        <end position="194"/>
    </location>
</feature>
<feature type="transmembrane region" description="Helical" evidence="8">
    <location>
        <begin position="109"/>
        <end position="134"/>
    </location>
</feature>
<dbReference type="Pfam" id="PF07690">
    <property type="entry name" value="MFS_1"/>
    <property type="match status" value="1"/>
</dbReference>
<comment type="caution">
    <text evidence="10">The sequence shown here is derived from an EMBL/GenBank/DDBJ whole genome shotgun (WGS) entry which is preliminary data.</text>
</comment>
<feature type="transmembrane region" description="Helical" evidence="8">
    <location>
        <begin position="206"/>
        <end position="224"/>
    </location>
</feature>
<name>A0A211ZC95_9PROT</name>
<dbReference type="RefSeq" id="WP_088155922.1">
    <property type="nucleotide sequence ID" value="NZ_NHON01000092.1"/>
</dbReference>
<evidence type="ECO:0000256" key="8">
    <source>
        <dbReference type="SAM" id="Phobius"/>
    </source>
</evidence>
<dbReference type="CDD" id="cd17321">
    <property type="entry name" value="MFS_MMR_MDR_like"/>
    <property type="match status" value="1"/>
</dbReference>
<feature type="transmembrane region" description="Helical" evidence="8">
    <location>
        <begin position="19"/>
        <end position="40"/>
    </location>
</feature>
<dbReference type="InterPro" id="IPR036259">
    <property type="entry name" value="MFS_trans_sf"/>
</dbReference>
<feature type="transmembrane region" description="Helical" evidence="8">
    <location>
        <begin position="365"/>
        <end position="390"/>
    </location>
</feature>
<comment type="subcellular location">
    <subcellularLocation>
        <location evidence="1">Cell membrane</location>
        <topology evidence="1">Multi-pass membrane protein</topology>
    </subcellularLocation>
</comment>
<dbReference type="AlphaFoldDB" id="A0A211ZC95"/>
<dbReference type="Gene3D" id="1.20.1720.10">
    <property type="entry name" value="Multidrug resistance protein D"/>
    <property type="match status" value="1"/>
</dbReference>
<protein>
    <recommendedName>
        <fullName evidence="9">Major facilitator superfamily (MFS) profile domain-containing protein</fullName>
    </recommendedName>
</protein>
<accession>A0A211ZC95</accession>
<comment type="similarity">
    <text evidence="2">Belongs to the major facilitator superfamily. EmrB family.</text>
</comment>
<dbReference type="Proteomes" id="UP000196655">
    <property type="component" value="Unassembled WGS sequence"/>
</dbReference>
<feature type="domain" description="Major facilitator superfamily (MFS) profile" evidence="9">
    <location>
        <begin position="18"/>
        <end position="458"/>
    </location>
</feature>
<keyword evidence="4" id="KW-1003">Cell membrane</keyword>
<dbReference type="GO" id="GO:0005886">
    <property type="term" value="C:plasma membrane"/>
    <property type="evidence" value="ECO:0007669"/>
    <property type="project" value="UniProtKB-SubCell"/>
</dbReference>
<evidence type="ECO:0000256" key="4">
    <source>
        <dbReference type="ARBA" id="ARBA00022475"/>
    </source>
</evidence>
<evidence type="ECO:0000313" key="11">
    <source>
        <dbReference type="Proteomes" id="UP000196655"/>
    </source>
</evidence>
<feature type="transmembrane region" description="Helical" evidence="8">
    <location>
        <begin position="303"/>
        <end position="325"/>
    </location>
</feature>